<dbReference type="InterPro" id="IPR027417">
    <property type="entry name" value="P-loop_NTPase"/>
</dbReference>
<dbReference type="SMART" id="SM00382">
    <property type="entry name" value="AAA"/>
    <property type="match status" value="1"/>
</dbReference>
<feature type="compositionally biased region" description="Basic residues" evidence="1">
    <location>
        <begin position="1"/>
        <end position="17"/>
    </location>
</feature>
<organism evidence="3 4">
    <name type="scientific">Paxillus rubicundulus Ve08.2h10</name>
    <dbReference type="NCBI Taxonomy" id="930991"/>
    <lineage>
        <taxon>Eukaryota</taxon>
        <taxon>Fungi</taxon>
        <taxon>Dikarya</taxon>
        <taxon>Basidiomycota</taxon>
        <taxon>Agaricomycotina</taxon>
        <taxon>Agaricomycetes</taxon>
        <taxon>Agaricomycetidae</taxon>
        <taxon>Boletales</taxon>
        <taxon>Paxilineae</taxon>
        <taxon>Paxillaceae</taxon>
        <taxon>Paxillus</taxon>
    </lineage>
</organism>
<dbReference type="InterPro" id="IPR003593">
    <property type="entry name" value="AAA+_ATPase"/>
</dbReference>
<feature type="region of interest" description="Disordered" evidence="1">
    <location>
        <begin position="136"/>
        <end position="242"/>
    </location>
</feature>
<feature type="region of interest" description="Disordered" evidence="1">
    <location>
        <begin position="606"/>
        <end position="632"/>
    </location>
</feature>
<dbReference type="SUPFAM" id="SSF52540">
    <property type="entry name" value="P-loop containing nucleoside triphosphate hydrolases"/>
    <property type="match status" value="1"/>
</dbReference>
<dbReference type="HOGENOM" id="CLU_337730_0_0_1"/>
<reference evidence="3 4" key="1">
    <citation type="submission" date="2014-04" db="EMBL/GenBank/DDBJ databases">
        <authorList>
            <consortium name="DOE Joint Genome Institute"/>
            <person name="Kuo A."/>
            <person name="Kohler A."/>
            <person name="Jargeat P."/>
            <person name="Nagy L.G."/>
            <person name="Floudas D."/>
            <person name="Copeland A."/>
            <person name="Barry K.W."/>
            <person name="Cichocki N."/>
            <person name="Veneault-Fourrey C."/>
            <person name="LaButti K."/>
            <person name="Lindquist E.A."/>
            <person name="Lipzen A."/>
            <person name="Lundell T."/>
            <person name="Morin E."/>
            <person name="Murat C."/>
            <person name="Sun H."/>
            <person name="Tunlid A."/>
            <person name="Henrissat B."/>
            <person name="Grigoriev I.V."/>
            <person name="Hibbett D.S."/>
            <person name="Martin F."/>
            <person name="Nordberg H.P."/>
            <person name="Cantor M.N."/>
            <person name="Hua S.X."/>
        </authorList>
    </citation>
    <scope>NUCLEOTIDE SEQUENCE [LARGE SCALE GENOMIC DNA]</scope>
    <source>
        <strain evidence="3 4">Ve08.2h10</strain>
    </source>
</reference>
<dbReference type="OrthoDB" id="9996895at2759"/>
<name>A0A0D0DJ33_9AGAM</name>
<feature type="region of interest" description="Disordered" evidence="1">
    <location>
        <begin position="465"/>
        <end position="484"/>
    </location>
</feature>
<dbReference type="Proteomes" id="UP000054538">
    <property type="component" value="Unassembled WGS sequence"/>
</dbReference>
<feature type="compositionally biased region" description="Basic and acidic residues" evidence="1">
    <location>
        <begin position="29"/>
        <end position="47"/>
    </location>
</feature>
<proteinExistence type="predicted"/>
<feature type="compositionally biased region" description="Basic residues" evidence="1">
    <location>
        <begin position="399"/>
        <end position="418"/>
    </location>
</feature>
<feature type="compositionally biased region" description="Polar residues" evidence="1">
    <location>
        <begin position="185"/>
        <end position="203"/>
    </location>
</feature>
<feature type="compositionally biased region" description="Polar residues" evidence="1">
    <location>
        <begin position="84"/>
        <end position="98"/>
    </location>
</feature>
<dbReference type="GO" id="GO:0016887">
    <property type="term" value="F:ATP hydrolysis activity"/>
    <property type="evidence" value="ECO:0007669"/>
    <property type="project" value="InterPro"/>
</dbReference>
<evidence type="ECO:0000256" key="1">
    <source>
        <dbReference type="SAM" id="MobiDB-lite"/>
    </source>
</evidence>
<gene>
    <name evidence="3" type="ORF">PAXRUDRAFT_831154</name>
</gene>
<evidence type="ECO:0000259" key="2">
    <source>
        <dbReference type="SMART" id="SM00382"/>
    </source>
</evidence>
<dbReference type="PANTHER" id="PTHR23389">
    <property type="entry name" value="CHROMOSOME TRANSMISSION FIDELITY FACTOR 18"/>
    <property type="match status" value="1"/>
</dbReference>
<dbReference type="GO" id="GO:0005634">
    <property type="term" value="C:nucleus"/>
    <property type="evidence" value="ECO:0007669"/>
    <property type="project" value="TreeGrafter"/>
</dbReference>
<dbReference type="InParanoid" id="A0A0D0DJ33"/>
<dbReference type="EMBL" id="KN825432">
    <property type="protein sequence ID" value="KIK91063.1"/>
    <property type="molecule type" value="Genomic_DNA"/>
</dbReference>
<dbReference type="GO" id="GO:0005524">
    <property type="term" value="F:ATP binding"/>
    <property type="evidence" value="ECO:0007669"/>
    <property type="project" value="InterPro"/>
</dbReference>
<dbReference type="GO" id="GO:0003677">
    <property type="term" value="F:DNA binding"/>
    <property type="evidence" value="ECO:0007669"/>
    <property type="project" value="TreeGrafter"/>
</dbReference>
<sequence>MQEKRRTRATRAVKHVKAQPTVTATQKTLWDHFQRTESAAKEEDTSSEHSAPNSTSAVVSNNSEAVPRAEEVPVTFSPIVADSNPATQPSDISKQSQPALKLFPIFTRASSFREKQRDTIIDVDELDVIDITDTASDIGLSETEPPQPSSHYPSPRSEVGDVALSSRSPSPTFADSDFQGRKVSLSGTSSTHATAQEHTLSAKTSKKKELSKGTVWGSGNSAPLPNSDSQHVRGPQHAYATGRAPLKRNVHPITRPGQDKDSLDFLARKGQHGGSPTTYPYNIRVLRQSLTPQQREEHFRSYTHTYFQSYPVFARLSPDQASTPDTSSQHAEMWTHRFRPRRAKEVLGNEHHALYLRDWLSALELHLREGELAEPIPGNSQNSRNRRNGKSSAVETRGVKRPRIIRAVTRKRGSKKRRIDSEDELDDFVVFSDADEENIEHDPPTEESEDELSFFQRIPGRIHRQEAAHTREEHSTASKDPPTRFDYTTIGNTNFSDNLTNTLLITGPPGCGKTAAVYACAEELGWEVFEVYPGIGRRNGANLDHLVGDVGRNHIIQTVHNCVPGRPTKLQPPATFATATKASFTGSAKLPELGTKPEPISIEIERPTNESGSLSPNQQTFPPHSSEEATGSKANVRQSLVLLEEVDILFKEDAGFWPAVVDLIRNCRRPVVMTCNDPRLVPLADLPLQTILVFEPCPSLVVATFLQCLSLTEGCLIPREDLMVLYETTHAIDGLDIPDAPLLPRTEPLPLPDLRRSITQLQMLCAGAVRGSASEMLQGDEAAGHVRRSARPISARSSAALLSSTIKCEGWRKMSTHADLLSHVNAQLCRSPLHTPEAASIASCEPSLDDELGHILLSMAPHVPGTRDALVFYHNDELIAQDAIQLSRGVHEFATGRIGTSINPAASLTTGDTGCFRSRVVYQSQMVDALQDIIRPPGPVMPQSSVFLDYIPWVRYMVKVDDMLEQMAWDGIEKEKSGRLTRNSMRTKHTRTINVSEAQQKILAESRLKG</sequence>
<dbReference type="InterPro" id="IPR003959">
    <property type="entry name" value="ATPase_AAA_core"/>
</dbReference>
<feature type="region of interest" description="Disordered" evidence="1">
    <location>
        <begin position="1"/>
        <end position="98"/>
    </location>
</feature>
<keyword evidence="4" id="KW-1185">Reference proteome</keyword>
<dbReference type="Gene3D" id="3.40.50.300">
    <property type="entry name" value="P-loop containing nucleotide triphosphate hydrolases"/>
    <property type="match status" value="1"/>
</dbReference>
<feature type="compositionally biased region" description="Polar residues" evidence="1">
    <location>
        <begin position="48"/>
        <end position="64"/>
    </location>
</feature>
<dbReference type="Pfam" id="PF00004">
    <property type="entry name" value="AAA"/>
    <property type="match status" value="1"/>
</dbReference>
<feature type="region of interest" description="Disordered" evidence="1">
    <location>
        <begin position="432"/>
        <end position="452"/>
    </location>
</feature>
<accession>A0A0D0DJ33</accession>
<feature type="domain" description="AAA+ ATPase" evidence="2">
    <location>
        <begin position="499"/>
        <end position="698"/>
    </location>
</feature>
<dbReference type="PANTHER" id="PTHR23389:SF21">
    <property type="entry name" value="ATPASE FAMILY AAA DOMAIN-CONTAINING PROTEIN 5"/>
    <property type="match status" value="1"/>
</dbReference>
<protein>
    <recommendedName>
        <fullName evidence="2">AAA+ ATPase domain-containing protein</fullName>
    </recommendedName>
</protein>
<feature type="region of interest" description="Disordered" evidence="1">
    <location>
        <begin position="374"/>
        <end position="419"/>
    </location>
</feature>
<dbReference type="STRING" id="930991.A0A0D0DJ33"/>
<feature type="compositionally biased region" description="Polar residues" evidence="1">
    <location>
        <begin position="217"/>
        <end position="229"/>
    </location>
</feature>
<evidence type="ECO:0000313" key="4">
    <source>
        <dbReference type="Proteomes" id="UP000054538"/>
    </source>
</evidence>
<reference evidence="4" key="2">
    <citation type="submission" date="2015-01" db="EMBL/GenBank/DDBJ databases">
        <title>Evolutionary Origins and Diversification of the Mycorrhizal Mutualists.</title>
        <authorList>
            <consortium name="DOE Joint Genome Institute"/>
            <consortium name="Mycorrhizal Genomics Consortium"/>
            <person name="Kohler A."/>
            <person name="Kuo A."/>
            <person name="Nagy L.G."/>
            <person name="Floudas D."/>
            <person name="Copeland A."/>
            <person name="Barry K.W."/>
            <person name="Cichocki N."/>
            <person name="Veneault-Fourrey C."/>
            <person name="LaButti K."/>
            <person name="Lindquist E.A."/>
            <person name="Lipzen A."/>
            <person name="Lundell T."/>
            <person name="Morin E."/>
            <person name="Murat C."/>
            <person name="Riley R."/>
            <person name="Ohm R."/>
            <person name="Sun H."/>
            <person name="Tunlid A."/>
            <person name="Henrissat B."/>
            <person name="Grigoriev I.V."/>
            <person name="Hibbett D.S."/>
            <person name="Martin F."/>
        </authorList>
    </citation>
    <scope>NUCLEOTIDE SEQUENCE [LARGE SCALE GENOMIC DNA]</scope>
    <source>
        <strain evidence="4">Ve08.2h10</strain>
    </source>
</reference>
<feature type="compositionally biased region" description="Polar residues" evidence="1">
    <location>
        <begin position="609"/>
        <end position="632"/>
    </location>
</feature>
<dbReference type="AlphaFoldDB" id="A0A0D0DJ33"/>
<feature type="compositionally biased region" description="Basic and acidic residues" evidence="1">
    <location>
        <begin position="465"/>
        <end position="483"/>
    </location>
</feature>
<evidence type="ECO:0000313" key="3">
    <source>
        <dbReference type="EMBL" id="KIK91063.1"/>
    </source>
</evidence>